<dbReference type="STRING" id="1533.SAMN05443638_101163"/>
<evidence type="ECO:0000313" key="2">
    <source>
        <dbReference type="Proteomes" id="UP000184035"/>
    </source>
</evidence>
<keyword evidence="2" id="KW-1185">Reference proteome</keyword>
<dbReference type="EMBL" id="FQVM01000001">
    <property type="protein sequence ID" value="SHE35426.1"/>
    <property type="molecule type" value="Genomic_DNA"/>
</dbReference>
<dbReference type="AlphaFoldDB" id="A0A1M4STA8"/>
<proteinExistence type="predicted"/>
<protein>
    <recommendedName>
        <fullName evidence="3">DUF3793 domain-containing protein</fullName>
    </recommendedName>
</protein>
<organism evidence="1 2">
    <name type="scientific">Clostridium fallax</name>
    <dbReference type="NCBI Taxonomy" id="1533"/>
    <lineage>
        <taxon>Bacteria</taxon>
        <taxon>Bacillati</taxon>
        <taxon>Bacillota</taxon>
        <taxon>Clostridia</taxon>
        <taxon>Eubacteriales</taxon>
        <taxon>Clostridiaceae</taxon>
        <taxon>Clostridium</taxon>
    </lineage>
</organism>
<sequence length="216" mass="25324">MNKEALDFFYKIENMNKKNYMEHFITYLIAPVLSGIKPSSTITFTNNNNNLLDSWNSYGENFIKKLGLKYEILKELSNGLIILIYNEEILEKHLLADKNKEFLCNLGYGNKLTLKHCLSCLKNKFEHISFPHESGIFLGIPLEDVIAFMEKEKEILFCGYWKVYSNYERARSIFELYDKSKELVAKAVLEDKSISLIINEIKNIYKHYNYVSEKIS</sequence>
<dbReference type="InterPro" id="IPR024523">
    <property type="entry name" value="DUF3793"/>
</dbReference>
<dbReference type="Proteomes" id="UP000184035">
    <property type="component" value="Unassembled WGS sequence"/>
</dbReference>
<dbReference type="Pfam" id="PF12672">
    <property type="entry name" value="DUF3793"/>
    <property type="match status" value="1"/>
</dbReference>
<evidence type="ECO:0008006" key="3">
    <source>
        <dbReference type="Google" id="ProtNLM"/>
    </source>
</evidence>
<name>A0A1M4STA8_9CLOT</name>
<evidence type="ECO:0000313" key="1">
    <source>
        <dbReference type="EMBL" id="SHE35426.1"/>
    </source>
</evidence>
<gene>
    <name evidence="1" type="ORF">SAMN05443638_101163</name>
</gene>
<dbReference type="OrthoDB" id="5393676at2"/>
<dbReference type="RefSeq" id="WP_072892322.1">
    <property type="nucleotide sequence ID" value="NZ_FQVM01000001.1"/>
</dbReference>
<accession>A0A1M4STA8</accession>
<reference evidence="1 2" key="1">
    <citation type="submission" date="2016-11" db="EMBL/GenBank/DDBJ databases">
        <authorList>
            <person name="Jaros S."/>
            <person name="Januszkiewicz K."/>
            <person name="Wedrychowicz H."/>
        </authorList>
    </citation>
    <scope>NUCLEOTIDE SEQUENCE [LARGE SCALE GENOMIC DNA]</scope>
    <source>
        <strain evidence="1 2">DSM 2631</strain>
    </source>
</reference>